<evidence type="ECO:0000313" key="4">
    <source>
        <dbReference type="EMBL" id="KAL0066259.1"/>
    </source>
</evidence>
<dbReference type="Gene3D" id="2.80.10.50">
    <property type="match status" value="1"/>
</dbReference>
<feature type="signal peptide" evidence="1">
    <location>
        <begin position="1"/>
        <end position="18"/>
    </location>
</feature>
<accession>A0ABR2ZYP4</accession>
<dbReference type="PANTHER" id="PTHR31151">
    <property type="entry name" value="PROLINE-TRNA LIGASE (DUF1680)"/>
    <property type="match status" value="1"/>
</dbReference>
<evidence type="ECO:0000259" key="2">
    <source>
        <dbReference type="Pfam" id="PF07944"/>
    </source>
</evidence>
<dbReference type="InterPro" id="IPR035992">
    <property type="entry name" value="Ricin_B-like_lectins"/>
</dbReference>
<keyword evidence="5" id="KW-1185">Reference proteome</keyword>
<dbReference type="Pfam" id="PF20736">
    <property type="entry name" value="Glyco_hydro127M"/>
    <property type="match status" value="1"/>
</dbReference>
<dbReference type="InterPro" id="IPR008928">
    <property type="entry name" value="6-hairpin_glycosidase_sf"/>
</dbReference>
<comment type="caution">
    <text evidence="4">The sequence shown here is derived from an EMBL/GenBank/DDBJ whole genome shotgun (WGS) entry which is preliminary data.</text>
</comment>
<dbReference type="InterPro" id="IPR049046">
    <property type="entry name" value="Beta-AFase-like_GH127_middle"/>
</dbReference>
<protein>
    <recommendedName>
        <fullName evidence="6">Ricin B lectin domain-containing protein</fullName>
    </recommendedName>
</protein>
<evidence type="ECO:0008006" key="6">
    <source>
        <dbReference type="Google" id="ProtNLM"/>
    </source>
</evidence>
<feature type="domain" description="Non-reducing end beta-L-arabinofuranosidase-like GH127 middle" evidence="3">
    <location>
        <begin position="586"/>
        <end position="677"/>
    </location>
</feature>
<evidence type="ECO:0000259" key="3">
    <source>
        <dbReference type="Pfam" id="PF20736"/>
    </source>
</evidence>
<dbReference type="SUPFAM" id="SSF50370">
    <property type="entry name" value="Ricin B-like lectins"/>
    <property type="match status" value="1"/>
</dbReference>
<reference evidence="4 5" key="1">
    <citation type="submission" date="2024-05" db="EMBL/GenBank/DDBJ databases">
        <title>A draft genome resource for the thread blight pathogen Marasmius tenuissimus strain MS-2.</title>
        <authorList>
            <person name="Yulfo-Soto G.E."/>
            <person name="Baruah I.K."/>
            <person name="Amoako-Attah I."/>
            <person name="Bukari Y."/>
            <person name="Meinhardt L.W."/>
            <person name="Bailey B.A."/>
            <person name="Cohen S.P."/>
        </authorList>
    </citation>
    <scope>NUCLEOTIDE SEQUENCE [LARGE SCALE GENOMIC DNA]</scope>
    <source>
        <strain evidence="4 5">MS-2</strain>
    </source>
</reference>
<organism evidence="4 5">
    <name type="scientific">Marasmius tenuissimus</name>
    <dbReference type="NCBI Taxonomy" id="585030"/>
    <lineage>
        <taxon>Eukaryota</taxon>
        <taxon>Fungi</taxon>
        <taxon>Dikarya</taxon>
        <taxon>Basidiomycota</taxon>
        <taxon>Agaricomycotina</taxon>
        <taxon>Agaricomycetes</taxon>
        <taxon>Agaricomycetidae</taxon>
        <taxon>Agaricales</taxon>
        <taxon>Marasmiineae</taxon>
        <taxon>Marasmiaceae</taxon>
        <taxon>Marasmius</taxon>
    </lineage>
</organism>
<gene>
    <name evidence="4" type="ORF">AAF712_006690</name>
</gene>
<evidence type="ECO:0000256" key="1">
    <source>
        <dbReference type="SAM" id="SignalP"/>
    </source>
</evidence>
<name>A0ABR2ZYP4_9AGAR</name>
<feature type="chain" id="PRO_5045909484" description="Ricin B lectin domain-containing protein" evidence="1">
    <location>
        <begin position="19"/>
        <end position="810"/>
    </location>
</feature>
<keyword evidence="1" id="KW-0732">Signal</keyword>
<feature type="domain" description="Non-reducing end beta-L-arabinofuranosidase-like GH127 catalytic" evidence="2">
    <location>
        <begin position="249"/>
        <end position="568"/>
    </location>
</feature>
<dbReference type="SUPFAM" id="SSF48208">
    <property type="entry name" value="Six-hairpin glycosidases"/>
    <property type="match status" value="1"/>
</dbReference>
<dbReference type="EMBL" id="JBBXMP010000037">
    <property type="protein sequence ID" value="KAL0066259.1"/>
    <property type="molecule type" value="Genomic_DNA"/>
</dbReference>
<evidence type="ECO:0000313" key="5">
    <source>
        <dbReference type="Proteomes" id="UP001437256"/>
    </source>
</evidence>
<dbReference type="Proteomes" id="UP001437256">
    <property type="component" value="Unassembled WGS sequence"/>
</dbReference>
<dbReference type="InterPro" id="IPR012878">
    <property type="entry name" value="Beta-AFase-like_GH127_cat"/>
</dbReference>
<proteinExistence type="predicted"/>
<sequence>MLILLSFFGLGVLRLAFAQTVNLDPSIFHTVTLARGKDAGCSPLKSMWSNKGCDQTVQDLWFTDDGSHNQRYRFVPVSGTPNTFNIITGCAQYLSSQDCGGKATTDLYTKDDGSGRQRWVLTPVQGASNTYTIRVAGGRDSSCGVFLSTGARCEDTYIDLFTKDDGSGRQQWVLTPVPIPSGSSLPLEAFKYKELPLGAVKPTPESWLATQLKAQADGLHGHLQDFWGPVQNSKWIGGNDDYSALNEAGSYWLNGVVPAAFQLNDQRLLSAVNSWIDYIIQHQAADGWLGPTSSPRVLWGRYPALLAMMQYAQANTTATSTIVNSMQKFFIGMNNMLKNGGDGLEEWGIMRWQDVSIVLQWLLENHPNGQEAVYLNLLKLLRYGGANWKGYFVEGTFPTNAINRIDIKAHGVNVAQAIKSEAVAYRFTHDSTDLDSIRKRIDLIERFHGSVSGVLVADEHLGGLHPARGSELCTVVEQMYSYEYVYSVLGDNQFADKIERLAYNALPGTLTDEMWAHQYLQQSNQPWARHMDPSVFATDGPGGYSNTFGLAPNYPCCTVNHGQGWPKFISHAYMTSPDASTLYHVLLSPTTASITLSGNNPVSVSAQTNYPFGSQIQYVTSASKPFNFGVRVPTWVSGSVSYTVDGGAQQTGAANAAGYIIISVASGSHTISVNIPMTIQTPSRFNGAKSVIRGPLVYSLDVSFNTTVLKTYALNSKDLRFDPTASWQYGIETASLKYNGDASTLQSTPWSRSGAPVSITANGCLVDWNVVTNTADGPPSSPASCKSAKQEVRLIPYGAAKLRISEMPSL</sequence>
<dbReference type="Pfam" id="PF07944">
    <property type="entry name" value="Beta-AFase-like_GH127_cat"/>
    <property type="match status" value="1"/>
</dbReference>
<dbReference type="PANTHER" id="PTHR31151:SF0">
    <property type="entry name" value="PROLINE-TRNA LIGASE (DUF1680)"/>
    <property type="match status" value="1"/>
</dbReference>